<protein>
    <submittedName>
        <fullName evidence="1">Uncharacterized protein</fullName>
    </submittedName>
</protein>
<reference evidence="1 2" key="1">
    <citation type="journal article" date="2014" name="Genome Biol. Evol.">
        <title>The genome of the myxosporean Thelohanellus kitauei shows adaptations to nutrient acquisition within its fish host.</title>
        <authorList>
            <person name="Yang Y."/>
            <person name="Xiong J."/>
            <person name="Zhou Z."/>
            <person name="Huo F."/>
            <person name="Miao W."/>
            <person name="Ran C."/>
            <person name="Liu Y."/>
            <person name="Zhang J."/>
            <person name="Feng J."/>
            <person name="Wang M."/>
            <person name="Wang M."/>
            <person name="Wang L."/>
            <person name="Yao B."/>
        </authorList>
    </citation>
    <scope>NUCLEOTIDE SEQUENCE [LARGE SCALE GENOMIC DNA]</scope>
    <source>
        <strain evidence="1">Wuqing</strain>
    </source>
</reference>
<dbReference type="EMBL" id="JWZT01001784">
    <property type="protein sequence ID" value="KII71366.1"/>
    <property type="molecule type" value="Genomic_DNA"/>
</dbReference>
<sequence>MSGDLKIYRLSQLTITVFCTFQHTDRYKYDIMRGFFLFGSVRHNYLCEMWGFGKPGGIVGWQDLTRHRYSYNALVTCYNHNVKFYIDFPLEKITAPHHRTEFDKVGLMMLSILKLGEPVPNYEISDHQLKHFWI</sequence>
<gene>
    <name evidence="1" type="ORF">RF11_00776</name>
</gene>
<evidence type="ECO:0000313" key="2">
    <source>
        <dbReference type="Proteomes" id="UP000031668"/>
    </source>
</evidence>
<keyword evidence="2" id="KW-1185">Reference proteome</keyword>
<organism evidence="1 2">
    <name type="scientific">Thelohanellus kitauei</name>
    <name type="common">Myxosporean</name>
    <dbReference type="NCBI Taxonomy" id="669202"/>
    <lineage>
        <taxon>Eukaryota</taxon>
        <taxon>Metazoa</taxon>
        <taxon>Cnidaria</taxon>
        <taxon>Myxozoa</taxon>
        <taxon>Myxosporea</taxon>
        <taxon>Bivalvulida</taxon>
        <taxon>Platysporina</taxon>
        <taxon>Myxobolidae</taxon>
        <taxon>Thelohanellus</taxon>
    </lineage>
</organism>
<accession>A0A0C2MVG2</accession>
<name>A0A0C2MVG2_THEKT</name>
<comment type="caution">
    <text evidence="1">The sequence shown here is derived from an EMBL/GenBank/DDBJ whole genome shotgun (WGS) entry which is preliminary data.</text>
</comment>
<dbReference type="Proteomes" id="UP000031668">
    <property type="component" value="Unassembled WGS sequence"/>
</dbReference>
<dbReference type="AlphaFoldDB" id="A0A0C2MVG2"/>
<proteinExistence type="predicted"/>
<evidence type="ECO:0000313" key="1">
    <source>
        <dbReference type="EMBL" id="KII71366.1"/>
    </source>
</evidence>